<name>A0AAD9WIC9_EUCGR</name>
<sequence>MFDLLPHDIKMIPHNNSYLLASFLQKMNTVFQCDQKLQFEEHTQRSEQGVNPVSMILQQKFYRNKDDREKKKRGI</sequence>
<evidence type="ECO:0000313" key="1">
    <source>
        <dbReference type="EMBL" id="KAK2631562.1"/>
    </source>
</evidence>
<protein>
    <submittedName>
        <fullName evidence="1">Uncharacterized protein</fullName>
    </submittedName>
</protein>
<dbReference type="AlphaFoldDB" id="A0AAD9WIC9"/>
<gene>
    <name evidence="1" type="ORF">EUGRSUZ_L02745</name>
</gene>
<accession>A0AAD9WIC9</accession>
<evidence type="ECO:0000313" key="2">
    <source>
        <dbReference type="Proteomes" id="UP000030711"/>
    </source>
</evidence>
<reference evidence="1 2" key="1">
    <citation type="journal article" date="2014" name="Nature">
        <title>The genome of Eucalyptus grandis.</title>
        <authorList>
            <person name="Myburg A.A."/>
            <person name="Grattapaglia D."/>
            <person name="Tuskan G.A."/>
            <person name="Hellsten U."/>
            <person name="Hayes R.D."/>
            <person name="Grimwood J."/>
            <person name="Jenkins J."/>
            <person name="Lindquist E."/>
            <person name="Tice H."/>
            <person name="Bauer D."/>
            <person name="Goodstein D.M."/>
            <person name="Dubchak I."/>
            <person name="Poliakov A."/>
            <person name="Mizrachi E."/>
            <person name="Kullan A.R."/>
            <person name="Hussey S.G."/>
            <person name="Pinard D."/>
            <person name="van der Merwe K."/>
            <person name="Singh P."/>
            <person name="van Jaarsveld I."/>
            <person name="Silva-Junior O.B."/>
            <person name="Togawa R.C."/>
            <person name="Pappas M.R."/>
            <person name="Faria D.A."/>
            <person name="Sansaloni C.P."/>
            <person name="Petroli C.D."/>
            <person name="Yang X."/>
            <person name="Ranjan P."/>
            <person name="Tschaplinski T.J."/>
            <person name="Ye C.Y."/>
            <person name="Li T."/>
            <person name="Sterck L."/>
            <person name="Vanneste K."/>
            <person name="Murat F."/>
            <person name="Soler M."/>
            <person name="Clemente H.S."/>
            <person name="Saidi N."/>
            <person name="Cassan-Wang H."/>
            <person name="Dunand C."/>
            <person name="Hefer C.A."/>
            <person name="Bornberg-Bauer E."/>
            <person name="Kersting A.R."/>
            <person name="Vining K."/>
            <person name="Amarasinghe V."/>
            <person name="Ranik M."/>
            <person name="Naithani S."/>
            <person name="Elser J."/>
            <person name="Boyd A.E."/>
            <person name="Liston A."/>
            <person name="Spatafora J.W."/>
            <person name="Dharmwardhana P."/>
            <person name="Raja R."/>
            <person name="Sullivan C."/>
            <person name="Romanel E."/>
            <person name="Alves-Ferreira M."/>
            <person name="Kulheim C."/>
            <person name="Foley W."/>
            <person name="Carocha V."/>
            <person name="Paiva J."/>
            <person name="Kudrna D."/>
            <person name="Brommonschenkel S.H."/>
            <person name="Pasquali G."/>
            <person name="Byrne M."/>
            <person name="Rigault P."/>
            <person name="Tibbits J."/>
            <person name="Spokevicius A."/>
            <person name="Jones R.C."/>
            <person name="Steane D.A."/>
            <person name="Vaillancourt R.E."/>
            <person name="Potts B.M."/>
            <person name="Joubert F."/>
            <person name="Barry K."/>
            <person name="Pappas G.J."/>
            <person name="Strauss S.H."/>
            <person name="Jaiswal P."/>
            <person name="Grima-Pettenati J."/>
            <person name="Salse J."/>
            <person name="Van de Peer Y."/>
            <person name="Rokhsar D.S."/>
            <person name="Schmutz J."/>
        </authorList>
    </citation>
    <scope>NUCLEOTIDE SEQUENCE [LARGE SCALE GENOMIC DNA]</scope>
    <source>
        <strain evidence="2">cv. BRASUZ1</strain>
        <tissue evidence="1">Leaf extractions</tissue>
    </source>
</reference>
<dbReference type="EMBL" id="MU849530">
    <property type="protein sequence ID" value="KAK2631562.1"/>
    <property type="molecule type" value="Genomic_DNA"/>
</dbReference>
<dbReference type="Proteomes" id="UP000030711">
    <property type="component" value="Unassembled WGS sequence"/>
</dbReference>
<organism evidence="1 2">
    <name type="scientific">Eucalyptus grandis</name>
    <name type="common">Flooded gum</name>
    <dbReference type="NCBI Taxonomy" id="71139"/>
    <lineage>
        <taxon>Eukaryota</taxon>
        <taxon>Viridiplantae</taxon>
        <taxon>Streptophyta</taxon>
        <taxon>Embryophyta</taxon>
        <taxon>Tracheophyta</taxon>
        <taxon>Spermatophyta</taxon>
        <taxon>Magnoliopsida</taxon>
        <taxon>eudicotyledons</taxon>
        <taxon>Gunneridae</taxon>
        <taxon>Pentapetalae</taxon>
        <taxon>rosids</taxon>
        <taxon>malvids</taxon>
        <taxon>Myrtales</taxon>
        <taxon>Myrtaceae</taxon>
        <taxon>Myrtoideae</taxon>
        <taxon>Eucalypteae</taxon>
        <taxon>Eucalyptus</taxon>
    </lineage>
</organism>
<comment type="caution">
    <text evidence="1">The sequence shown here is derived from an EMBL/GenBank/DDBJ whole genome shotgun (WGS) entry which is preliminary data.</text>
</comment>
<proteinExistence type="predicted"/>
<keyword evidence="2" id="KW-1185">Reference proteome</keyword>